<dbReference type="GO" id="GO:0007165">
    <property type="term" value="P:signal transduction"/>
    <property type="evidence" value="ECO:0007669"/>
    <property type="project" value="InterPro"/>
</dbReference>
<name>A0A1X7U8V4_AMPQE</name>
<feature type="domain" description="Death" evidence="2">
    <location>
        <begin position="173"/>
        <end position="233"/>
    </location>
</feature>
<dbReference type="Gene3D" id="1.10.533.10">
    <property type="entry name" value="Death Domain, Fas"/>
    <property type="match status" value="1"/>
</dbReference>
<dbReference type="AlphaFoldDB" id="A0A1X7U8V4"/>
<keyword evidence="1" id="KW-0812">Transmembrane</keyword>
<protein>
    <recommendedName>
        <fullName evidence="2">Death domain-containing protein</fullName>
    </recommendedName>
</protein>
<evidence type="ECO:0000259" key="2">
    <source>
        <dbReference type="PROSITE" id="PS50017"/>
    </source>
</evidence>
<dbReference type="PROSITE" id="PS50017">
    <property type="entry name" value="DEATH_DOMAIN"/>
    <property type="match status" value="1"/>
</dbReference>
<sequence>MIDVSQWRASIGLWNYCQAASSRPANGHHSHSFKAAVDSKSGSTTSGEKTSKLPAALSLIAFLLLLLLFLSLSLLRHILMIPPTGNCYQVQCTTGVTVTDTNYLQSVVLPGGSSSNLIYKDLYLIVCLRKLLLLSGDVELNPGPTIDDRPDFSSLMKWLEPLVDWKRFGLCLVEMKEHDILKIEQESVKIEDRKLSLYLKWLSVNPRATWSDVIDALTSINQNKLAQDIKDHICSDALSTDSSITSNFDDVEIIFFPKDDQKVQSSLDELQVKFSHIMREVKSIFLKKVNKNSLLSVEICNWFESYIHLEPGIFTSNNDLVHIFQKVYHYYDFIDCSLIVAMCNEMSLSVMKKIYLMN</sequence>
<proteinExistence type="predicted"/>
<keyword evidence="1" id="KW-0472">Membrane</keyword>
<evidence type="ECO:0000256" key="1">
    <source>
        <dbReference type="SAM" id="Phobius"/>
    </source>
</evidence>
<dbReference type="EnsemblMetazoa" id="Aqu2.1.24190_001">
    <property type="protein sequence ID" value="Aqu2.1.24190_001"/>
    <property type="gene ID" value="Aqu2.1.24190"/>
</dbReference>
<dbReference type="SUPFAM" id="SSF47986">
    <property type="entry name" value="DEATH domain"/>
    <property type="match status" value="1"/>
</dbReference>
<dbReference type="InterPro" id="IPR000488">
    <property type="entry name" value="Death_dom"/>
</dbReference>
<dbReference type="InterPro" id="IPR011029">
    <property type="entry name" value="DEATH-like_dom_sf"/>
</dbReference>
<accession>A0A1X7U8V4</accession>
<reference evidence="3" key="1">
    <citation type="submission" date="2017-05" db="UniProtKB">
        <authorList>
            <consortium name="EnsemblMetazoa"/>
        </authorList>
    </citation>
    <scope>IDENTIFICATION</scope>
</reference>
<evidence type="ECO:0000313" key="3">
    <source>
        <dbReference type="EnsemblMetazoa" id="Aqu2.1.24190_001"/>
    </source>
</evidence>
<dbReference type="InParanoid" id="A0A1X7U8V4"/>
<keyword evidence="1" id="KW-1133">Transmembrane helix</keyword>
<organism evidence="3">
    <name type="scientific">Amphimedon queenslandica</name>
    <name type="common">Sponge</name>
    <dbReference type="NCBI Taxonomy" id="400682"/>
    <lineage>
        <taxon>Eukaryota</taxon>
        <taxon>Metazoa</taxon>
        <taxon>Porifera</taxon>
        <taxon>Demospongiae</taxon>
        <taxon>Heteroscleromorpha</taxon>
        <taxon>Haplosclerida</taxon>
        <taxon>Niphatidae</taxon>
        <taxon>Amphimedon</taxon>
    </lineage>
</organism>
<feature type="transmembrane region" description="Helical" evidence="1">
    <location>
        <begin position="55"/>
        <end position="75"/>
    </location>
</feature>